<evidence type="ECO:0000256" key="2">
    <source>
        <dbReference type="ARBA" id="ARBA00022596"/>
    </source>
</evidence>
<keyword evidence="2 5" id="KW-0533">Nickel</keyword>
<dbReference type="GO" id="GO:0016151">
    <property type="term" value="F:nickel cation binding"/>
    <property type="evidence" value="ECO:0007669"/>
    <property type="project" value="UniProtKB-UniRule"/>
</dbReference>
<comment type="function">
    <text evidence="5">Involved in the maturation of [NiFe] hydrogenases. Required for nickel insertion into the metal center of the hydrogenase.</text>
</comment>
<dbReference type="InterPro" id="IPR020538">
    <property type="entry name" value="Hydgase_Ni_incorp_HypA/HybF_CS"/>
</dbReference>
<evidence type="ECO:0000313" key="6">
    <source>
        <dbReference type="EMBL" id="TCC27569.1"/>
    </source>
</evidence>
<dbReference type="GO" id="GO:0008270">
    <property type="term" value="F:zinc ion binding"/>
    <property type="evidence" value="ECO:0007669"/>
    <property type="project" value="UniProtKB-UniRule"/>
</dbReference>
<dbReference type="AlphaFoldDB" id="A0A4R0J2Z0"/>
<dbReference type="GO" id="GO:0051604">
    <property type="term" value="P:protein maturation"/>
    <property type="evidence" value="ECO:0007669"/>
    <property type="project" value="InterPro"/>
</dbReference>
<feature type="binding site" evidence="5">
    <location>
        <position position="73"/>
    </location>
    <ligand>
        <name>Zn(2+)</name>
        <dbReference type="ChEBI" id="CHEBI:29105"/>
    </ligand>
</feature>
<comment type="similarity">
    <text evidence="1 5">Belongs to the HypA/HybF family.</text>
</comment>
<protein>
    <recommendedName>
        <fullName evidence="5">Hydrogenase maturation factor HypA</fullName>
    </recommendedName>
</protein>
<dbReference type="PANTHER" id="PTHR34535">
    <property type="entry name" value="HYDROGENASE MATURATION FACTOR HYPA"/>
    <property type="match status" value="1"/>
</dbReference>
<reference evidence="8 9" key="1">
    <citation type="submission" date="2019-02" db="EMBL/GenBank/DDBJ databases">
        <title>Kribbella capetownensis sp. nov. and Kribbella speibonae sp. nov., isolated from soil.</title>
        <authorList>
            <person name="Curtis S.M."/>
            <person name="Norton I."/>
            <person name="Everest G.J."/>
            <person name="Meyers P.R."/>
        </authorList>
    </citation>
    <scope>NUCLEOTIDE SEQUENCE [LARGE SCALE GENOMIC DNA]</scope>
    <source>
        <strain evidence="6 8">SK5</strain>
        <strain evidence="7 9">YM55</strain>
    </source>
</reference>
<evidence type="ECO:0000256" key="5">
    <source>
        <dbReference type="HAMAP-Rule" id="MF_00213"/>
    </source>
</evidence>
<name>A0A4R0J2Z0_9ACTN</name>
<feature type="binding site" evidence="5">
    <location>
        <position position="2"/>
    </location>
    <ligand>
        <name>Ni(2+)</name>
        <dbReference type="ChEBI" id="CHEBI:49786"/>
    </ligand>
</feature>
<evidence type="ECO:0000256" key="1">
    <source>
        <dbReference type="ARBA" id="ARBA00010748"/>
    </source>
</evidence>
<keyword evidence="4 5" id="KW-0862">Zinc</keyword>
<dbReference type="EMBL" id="SJJY01000001">
    <property type="protein sequence ID" value="TCC27569.1"/>
    <property type="molecule type" value="Genomic_DNA"/>
</dbReference>
<keyword evidence="8" id="KW-1185">Reference proteome</keyword>
<evidence type="ECO:0000313" key="9">
    <source>
        <dbReference type="Proteomes" id="UP000294225"/>
    </source>
</evidence>
<keyword evidence="3 5" id="KW-0479">Metal-binding</keyword>
<dbReference type="EMBL" id="SJKC01000003">
    <property type="protein sequence ID" value="TCC35565.1"/>
    <property type="molecule type" value="Genomic_DNA"/>
</dbReference>
<dbReference type="InterPro" id="IPR000688">
    <property type="entry name" value="HypA/HybF"/>
</dbReference>
<dbReference type="Proteomes" id="UP000292385">
    <property type="component" value="Unassembled WGS sequence"/>
</dbReference>
<comment type="caution">
    <text evidence="7">The sequence shown here is derived from an EMBL/GenBank/DDBJ whole genome shotgun (WGS) entry which is preliminary data.</text>
</comment>
<accession>A0A4R0J2Z0</accession>
<feature type="binding site" evidence="5">
    <location>
        <position position="88"/>
    </location>
    <ligand>
        <name>Zn(2+)</name>
        <dbReference type="ChEBI" id="CHEBI:29105"/>
    </ligand>
</feature>
<dbReference type="PROSITE" id="PS01249">
    <property type="entry name" value="HYPA"/>
    <property type="match status" value="1"/>
</dbReference>
<proteinExistence type="inferred from homology"/>
<organism evidence="7 9">
    <name type="scientific">Kribbella speibonae</name>
    <dbReference type="NCBI Taxonomy" id="1572660"/>
    <lineage>
        <taxon>Bacteria</taxon>
        <taxon>Bacillati</taxon>
        <taxon>Actinomycetota</taxon>
        <taxon>Actinomycetes</taxon>
        <taxon>Propionibacteriales</taxon>
        <taxon>Kribbellaceae</taxon>
        <taxon>Kribbella</taxon>
    </lineage>
</organism>
<dbReference type="Gene3D" id="3.30.2320.80">
    <property type="match status" value="1"/>
</dbReference>
<dbReference type="HAMAP" id="MF_00213">
    <property type="entry name" value="HypA_HybF"/>
    <property type="match status" value="1"/>
</dbReference>
<evidence type="ECO:0000313" key="8">
    <source>
        <dbReference type="Proteomes" id="UP000292385"/>
    </source>
</evidence>
<sequence>MHELAITESIVEAIVEKIGDGPVAVVRLEIGRLSGVVTDSIRFCFGIVAAGTGLDGARLDIDEPSGRAYCRDCRREFGLDDPIMLCACGSADLDILAGQELRIVSVEVR</sequence>
<evidence type="ECO:0000256" key="3">
    <source>
        <dbReference type="ARBA" id="ARBA00022723"/>
    </source>
</evidence>
<feature type="binding site" evidence="5">
    <location>
        <position position="70"/>
    </location>
    <ligand>
        <name>Zn(2+)</name>
        <dbReference type="ChEBI" id="CHEBI:29105"/>
    </ligand>
</feature>
<dbReference type="PANTHER" id="PTHR34535:SF3">
    <property type="entry name" value="HYDROGENASE MATURATION FACTOR HYPA"/>
    <property type="match status" value="1"/>
</dbReference>
<evidence type="ECO:0000256" key="4">
    <source>
        <dbReference type="ARBA" id="ARBA00022833"/>
    </source>
</evidence>
<gene>
    <name evidence="5" type="primary">hypA</name>
    <name evidence="6" type="ORF">E0H58_06355</name>
    <name evidence="7" type="ORF">E0H92_22765</name>
</gene>
<dbReference type="Pfam" id="PF01155">
    <property type="entry name" value="HypA"/>
    <property type="match status" value="1"/>
</dbReference>
<dbReference type="PIRSF" id="PIRSF004761">
    <property type="entry name" value="Hydrgn_mat_HypA"/>
    <property type="match status" value="1"/>
</dbReference>
<dbReference type="Proteomes" id="UP000294225">
    <property type="component" value="Unassembled WGS sequence"/>
</dbReference>
<feature type="binding site" evidence="5">
    <location>
        <position position="86"/>
    </location>
    <ligand>
        <name>Zn(2+)</name>
        <dbReference type="ChEBI" id="CHEBI:29105"/>
    </ligand>
</feature>
<dbReference type="RefSeq" id="WP_131460266.1">
    <property type="nucleotide sequence ID" value="NZ_SJJY01000001.1"/>
</dbReference>
<evidence type="ECO:0000313" key="7">
    <source>
        <dbReference type="EMBL" id="TCC35565.1"/>
    </source>
</evidence>